<evidence type="ECO:0000256" key="2">
    <source>
        <dbReference type="SAM" id="Phobius"/>
    </source>
</evidence>
<name>A0A0M2PV12_PROHO</name>
<evidence type="ECO:0000313" key="3">
    <source>
        <dbReference type="EMBL" id="KKI98211.1"/>
    </source>
</evidence>
<dbReference type="OrthoDB" id="509689at2"/>
<dbReference type="eggNOG" id="ENOG502Z92Y">
    <property type="taxonomic scope" value="Bacteria"/>
</dbReference>
<feature type="region of interest" description="Disordered" evidence="1">
    <location>
        <begin position="253"/>
        <end position="275"/>
    </location>
</feature>
<keyword evidence="4" id="KW-1185">Reference proteome</keyword>
<feature type="compositionally biased region" description="Polar residues" evidence="1">
    <location>
        <begin position="266"/>
        <end position="275"/>
    </location>
</feature>
<evidence type="ECO:0000313" key="4">
    <source>
        <dbReference type="Proteomes" id="UP000034681"/>
    </source>
</evidence>
<sequence>MQYSLFSSPSSSPSSSPLVAQTQTASTGSADVGWNDLQLWQGGAGLLILALVGTTVFHQLQLRKVRKDLRFQTFKSTEMEKKLRLALRTIAKMETNPDLVHSRDFNLDYLRMRMEEKNFNFAILNQIKAKINIQVRSALRPTQADTGTVGVASTTARALQETIEVEYDSEGRSTSKRVLFRIQIRLVRFPAQKTSETIQQLVECMEAYLSPDAEEEFWYPTIQGHLATLQWDQKAKPTPLLVLEQSAEGSNVTIRSQRGINKGRGASQSASVKAT</sequence>
<feature type="transmembrane region" description="Helical" evidence="2">
    <location>
        <begin position="39"/>
        <end position="60"/>
    </location>
</feature>
<dbReference type="AlphaFoldDB" id="A0A0M2PV12"/>
<evidence type="ECO:0000256" key="1">
    <source>
        <dbReference type="SAM" id="MobiDB-lite"/>
    </source>
</evidence>
<gene>
    <name evidence="3" type="ORF">PROH_21295</name>
</gene>
<protein>
    <submittedName>
        <fullName evidence="3">Uncharacterized protein</fullName>
    </submittedName>
</protein>
<keyword evidence="2" id="KW-1133">Transmembrane helix</keyword>
<accession>A0A0M2PV12</accession>
<reference evidence="3" key="1">
    <citation type="submission" date="2012-04" db="EMBL/GenBank/DDBJ databases">
        <authorList>
            <person name="Borisov I.G."/>
            <person name="Ivanikova N.V."/>
            <person name="Pinevich A.V."/>
        </authorList>
    </citation>
    <scope>NUCLEOTIDE SEQUENCE</scope>
    <source>
        <strain evidence="3">CALU 1027</strain>
    </source>
</reference>
<proteinExistence type="predicted"/>
<dbReference type="Proteomes" id="UP000034681">
    <property type="component" value="Unassembled WGS sequence"/>
</dbReference>
<keyword evidence="2" id="KW-0812">Transmembrane</keyword>
<comment type="caution">
    <text evidence="3">The sequence shown here is derived from an EMBL/GenBank/DDBJ whole genome shotgun (WGS) entry which is preliminary data.</text>
</comment>
<keyword evidence="2" id="KW-0472">Membrane</keyword>
<dbReference type="EMBL" id="AJTX02000010">
    <property type="protein sequence ID" value="KKI98211.1"/>
    <property type="molecule type" value="Genomic_DNA"/>
</dbReference>
<feature type="region of interest" description="Disordered" evidence="1">
    <location>
        <begin position="1"/>
        <end position="22"/>
    </location>
</feature>
<feature type="compositionally biased region" description="Low complexity" evidence="1">
    <location>
        <begin position="7"/>
        <end position="17"/>
    </location>
</feature>
<organism evidence="3 4">
    <name type="scientific">Prochlorothrix hollandica PCC 9006 = CALU 1027</name>
    <dbReference type="NCBI Taxonomy" id="317619"/>
    <lineage>
        <taxon>Bacteria</taxon>
        <taxon>Bacillati</taxon>
        <taxon>Cyanobacteriota</taxon>
        <taxon>Cyanophyceae</taxon>
        <taxon>Prochlorotrichales</taxon>
        <taxon>Prochlorotrichaceae</taxon>
        <taxon>Prochlorothrix</taxon>
    </lineage>
</organism>